<gene>
    <name evidence="6" type="ORF">SAMN02745194_01604</name>
</gene>
<dbReference type="SMART" id="SM00563">
    <property type="entry name" value="PlsC"/>
    <property type="match status" value="1"/>
</dbReference>
<dbReference type="AlphaFoldDB" id="A0A1M6FX65"/>
<protein>
    <submittedName>
        <fullName evidence="6">1-acyl-sn-glycerol-3-phosphate acyltransferase</fullName>
    </submittedName>
</protein>
<evidence type="ECO:0000259" key="5">
    <source>
        <dbReference type="SMART" id="SM00563"/>
    </source>
</evidence>
<sequence>MTAIRSALFNLLFFAATALTVLFGLPLLAFPPSVMHAYLRAWARLMIWLLRVVCGIRLRVTGAENLPIHGAALIAAQHQSAFDTVVWHALLPRPAYVMKAELMRIPGWGAMARHVHSIPVDRDGGASALKRLVRATRDAAAAGYQVVIFPEGTRSAPGEVAPWQPGFAAMAAATALPVVPVATNSGRFWGKRAFTKRPGILTVAVLPPIPPGLPRSELTARAEAAVAAASAALSDPVDKMVE</sequence>
<keyword evidence="7" id="KW-1185">Reference proteome</keyword>
<dbReference type="PANTHER" id="PTHR10434">
    <property type="entry name" value="1-ACYL-SN-GLYCEROL-3-PHOSPHATE ACYLTRANSFERASE"/>
    <property type="match status" value="1"/>
</dbReference>
<comment type="pathway">
    <text evidence="1">Lipid metabolism.</text>
</comment>
<proteinExistence type="predicted"/>
<evidence type="ECO:0000256" key="4">
    <source>
        <dbReference type="SAM" id="Phobius"/>
    </source>
</evidence>
<feature type="transmembrane region" description="Helical" evidence="4">
    <location>
        <begin position="7"/>
        <end position="29"/>
    </location>
</feature>
<organism evidence="6 7">
    <name type="scientific">Muricoccus roseus</name>
    <dbReference type="NCBI Taxonomy" id="198092"/>
    <lineage>
        <taxon>Bacteria</taxon>
        <taxon>Pseudomonadati</taxon>
        <taxon>Pseudomonadota</taxon>
        <taxon>Alphaproteobacteria</taxon>
        <taxon>Acetobacterales</taxon>
        <taxon>Roseomonadaceae</taxon>
        <taxon>Muricoccus</taxon>
    </lineage>
</organism>
<keyword evidence="4" id="KW-0812">Transmembrane</keyword>
<keyword evidence="2 6" id="KW-0808">Transferase</keyword>
<dbReference type="STRING" id="198092.SAMN02745194_01604"/>
<name>A0A1M6FX65_9PROT</name>
<dbReference type="EMBL" id="FQZF01000007">
    <property type="protein sequence ID" value="SHJ02315.1"/>
    <property type="molecule type" value="Genomic_DNA"/>
</dbReference>
<dbReference type="Pfam" id="PF01553">
    <property type="entry name" value="Acyltransferase"/>
    <property type="match status" value="1"/>
</dbReference>
<evidence type="ECO:0000256" key="1">
    <source>
        <dbReference type="ARBA" id="ARBA00005189"/>
    </source>
</evidence>
<dbReference type="GO" id="GO:0006654">
    <property type="term" value="P:phosphatidic acid biosynthetic process"/>
    <property type="evidence" value="ECO:0007669"/>
    <property type="project" value="TreeGrafter"/>
</dbReference>
<dbReference type="RefSeq" id="WP_073133345.1">
    <property type="nucleotide sequence ID" value="NZ_FQZF01000007.1"/>
</dbReference>
<dbReference type="GO" id="GO:0003841">
    <property type="term" value="F:1-acylglycerol-3-phosphate O-acyltransferase activity"/>
    <property type="evidence" value="ECO:0007669"/>
    <property type="project" value="TreeGrafter"/>
</dbReference>
<evidence type="ECO:0000313" key="6">
    <source>
        <dbReference type="EMBL" id="SHJ02315.1"/>
    </source>
</evidence>
<evidence type="ECO:0000256" key="3">
    <source>
        <dbReference type="ARBA" id="ARBA00023315"/>
    </source>
</evidence>
<evidence type="ECO:0000256" key="2">
    <source>
        <dbReference type="ARBA" id="ARBA00022679"/>
    </source>
</evidence>
<dbReference type="Proteomes" id="UP000184387">
    <property type="component" value="Unassembled WGS sequence"/>
</dbReference>
<dbReference type="PANTHER" id="PTHR10434:SF40">
    <property type="entry name" value="1-ACYL-SN-GLYCEROL-3-PHOSPHATE ACYLTRANSFERASE"/>
    <property type="match status" value="1"/>
</dbReference>
<dbReference type="InterPro" id="IPR002123">
    <property type="entry name" value="Plipid/glycerol_acylTrfase"/>
</dbReference>
<reference evidence="6 7" key="1">
    <citation type="submission" date="2016-11" db="EMBL/GenBank/DDBJ databases">
        <authorList>
            <person name="Jaros S."/>
            <person name="Januszkiewicz K."/>
            <person name="Wedrychowicz H."/>
        </authorList>
    </citation>
    <scope>NUCLEOTIDE SEQUENCE [LARGE SCALE GENOMIC DNA]</scope>
    <source>
        <strain evidence="6 7">DSM 14916</strain>
    </source>
</reference>
<dbReference type="CDD" id="cd07989">
    <property type="entry name" value="LPLAT_AGPAT-like"/>
    <property type="match status" value="1"/>
</dbReference>
<evidence type="ECO:0000313" key="7">
    <source>
        <dbReference type="Proteomes" id="UP000184387"/>
    </source>
</evidence>
<feature type="domain" description="Phospholipid/glycerol acyltransferase" evidence="5">
    <location>
        <begin position="72"/>
        <end position="186"/>
    </location>
</feature>
<dbReference type="OrthoDB" id="5290997at2"/>
<keyword evidence="4" id="KW-1133">Transmembrane helix</keyword>
<keyword evidence="4" id="KW-0472">Membrane</keyword>
<dbReference type="SUPFAM" id="SSF69593">
    <property type="entry name" value="Glycerol-3-phosphate (1)-acyltransferase"/>
    <property type="match status" value="1"/>
</dbReference>
<keyword evidence="3 6" id="KW-0012">Acyltransferase</keyword>
<accession>A0A1M6FX65</accession>